<evidence type="ECO:0000256" key="2">
    <source>
        <dbReference type="ARBA" id="ARBA00022723"/>
    </source>
</evidence>
<dbReference type="PANTHER" id="PTHR23080">
    <property type="entry name" value="THAP DOMAIN PROTEIN"/>
    <property type="match status" value="1"/>
</dbReference>
<dbReference type="AlphaFoldDB" id="A0A3M6UL35"/>
<keyword evidence="6" id="KW-1185">Reference proteome</keyword>
<comment type="cofactor">
    <cofactor evidence="1">
        <name>a divalent metal cation</name>
        <dbReference type="ChEBI" id="CHEBI:60240"/>
    </cofactor>
</comment>
<dbReference type="GO" id="GO:0046872">
    <property type="term" value="F:metal ion binding"/>
    <property type="evidence" value="ECO:0007669"/>
    <property type="project" value="UniProtKB-KW"/>
</dbReference>
<gene>
    <name evidence="5" type="ORF">pdam_00015335</name>
</gene>
<reference evidence="5 6" key="1">
    <citation type="journal article" date="2018" name="Sci. Rep.">
        <title>Comparative analysis of the Pocillopora damicornis genome highlights role of immune system in coral evolution.</title>
        <authorList>
            <person name="Cunning R."/>
            <person name="Bay R.A."/>
            <person name="Gillette P."/>
            <person name="Baker A.C."/>
            <person name="Traylor-Knowles N."/>
        </authorList>
    </citation>
    <scope>NUCLEOTIDE SEQUENCE [LARGE SCALE GENOMIC DNA]</scope>
    <source>
        <strain evidence="5">RSMAS</strain>
        <tissue evidence="5">Whole animal</tissue>
    </source>
</reference>
<accession>A0A3M6UL35</accession>
<organism evidence="5 6">
    <name type="scientific">Pocillopora damicornis</name>
    <name type="common">Cauliflower coral</name>
    <name type="synonym">Millepora damicornis</name>
    <dbReference type="NCBI Taxonomy" id="46731"/>
    <lineage>
        <taxon>Eukaryota</taxon>
        <taxon>Metazoa</taxon>
        <taxon>Cnidaria</taxon>
        <taxon>Anthozoa</taxon>
        <taxon>Hexacorallia</taxon>
        <taxon>Scleractinia</taxon>
        <taxon>Astrocoeniina</taxon>
        <taxon>Pocilloporidae</taxon>
        <taxon>Pocillopora</taxon>
    </lineage>
</organism>
<feature type="region of interest" description="Disordered" evidence="3">
    <location>
        <begin position="92"/>
        <end position="117"/>
    </location>
</feature>
<sequence length="297" mass="33771">MSQEALRHEIIEPVLLTVSRLNRKRKASCEREADKARCKKDCLKRSVAKALLTLDRQTGKSTEEYAVATTLLNLSVEPVMSSGEHDVLQDQLEVGEPENRTVESTEPIESRSSLESRSSMKKDYLQLIYSEIKKKGERINMRNGSRRTKAGKIQDKYLKKRQEMVKIITKEQFILTLVRLRRNPSLENFISDKEIVKASGFLEKLQSGDAVMADKGLNIQDSFALHKTVLIARPVMMKNNVSALASIATRHVATARVHIERIIKRSKLKKLQHASDRFDSQNYLSFSCAELLTVMKA</sequence>
<protein>
    <recommendedName>
        <fullName evidence="4">DDE Tnp4 domain-containing protein</fullName>
    </recommendedName>
</protein>
<keyword evidence="2" id="KW-0479">Metal-binding</keyword>
<dbReference type="Proteomes" id="UP000275408">
    <property type="component" value="Unassembled WGS sequence"/>
</dbReference>
<evidence type="ECO:0000256" key="1">
    <source>
        <dbReference type="ARBA" id="ARBA00001968"/>
    </source>
</evidence>
<dbReference type="Pfam" id="PF13359">
    <property type="entry name" value="DDE_Tnp_4"/>
    <property type="match status" value="1"/>
</dbReference>
<proteinExistence type="predicted"/>
<evidence type="ECO:0000313" key="6">
    <source>
        <dbReference type="Proteomes" id="UP000275408"/>
    </source>
</evidence>
<evidence type="ECO:0000256" key="3">
    <source>
        <dbReference type="SAM" id="MobiDB-lite"/>
    </source>
</evidence>
<evidence type="ECO:0000313" key="5">
    <source>
        <dbReference type="EMBL" id="RMX54332.1"/>
    </source>
</evidence>
<dbReference type="EMBL" id="RCHS01001281">
    <property type="protein sequence ID" value="RMX54332.1"/>
    <property type="molecule type" value="Genomic_DNA"/>
</dbReference>
<evidence type="ECO:0000259" key="4">
    <source>
        <dbReference type="Pfam" id="PF13359"/>
    </source>
</evidence>
<comment type="caution">
    <text evidence="5">The sequence shown here is derived from an EMBL/GenBank/DDBJ whole genome shotgun (WGS) entry which is preliminary data.</text>
</comment>
<dbReference type="InterPro" id="IPR027806">
    <property type="entry name" value="HARBI1_dom"/>
</dbReference>
<feature type="compositionally biased region" description="Basic and acidic residues" evidence="3">
    <location>
        <begin position="97"/>
        <end position="117"/>
    </location>
</feature>
<name>A0A3M6UL35_POCDA</name>
<feature type="domain" description="DDE Tnp4" evidence="4">
    <location>
        <begin position="190"/>
        <end position="267"/>
    </location>
</feature>